<feature type="region of interest" description="Disordered" evidence="1">
    <location>
        <begin position="352"/>
        <end position="403"/>
    </location>
</feature>
<evidence type="ECO:0000256" key="1">
    <source>
        <dbReference type="SAM" id="MobiDB-lite"/>
    </source>
</evidence>
<reference evidence="4" key="1">
    <citation type="journal article" date="2019" name="Int. J. Syst. Evol. Microbiol.">
        <title>The Global Catalogue of Microorganisms (GCM) 10K type strain sequencing project: providing services to taxonomists for standard genome sequencing and annotation.</title>
        <authorList>
            <consortium name="The Broad Institute Genomics Platform"/>
            <consortium name="The Broad Institute Genome Sequencing Center for Infectious Disease"/>
            <person name="Wu L."/>
            <person name="Ma J."/>
        </authorList>
    </citation>
    <scope>NUCLEOTIDE SEQUENCE [LARGE SCALE GENOMIC DNA]</scope>
    <source>
        <strain evidence="4">JCM 16950</strain>
    </source>
</reference>
<dbReference type="InterPro" id="IPR002575">
    <property type="entry name" value="Aminoglycoside_PTrfase"/>
</dbReference>
<keyword evidence="4" id="KW-1185">Reference proteome</keyword>
<evidence type="ECO:0000313" key="3">
    <source>
        <dbReference type="EMBL" id="GAA3761792.1"/>
    </source>
</evidence>
<dbReference type="Gene3D" id="3.90.1200.10">
    <property type="match status" value="1"/>
</dbReference>
<dbReference type="EMBL" id="BAABAF010000004">
    <property type="protein sequence ID" value="GAA3761792.1"/>
    <property type="molecule type" value="Genomic_DNA"/>
</dbReference>
<evidence type="ECO:0000313" key="4">
    <source>
        <dbReference type="Proteomes" id="UP001500540"/>
    </source>
</evidence>
<proteinExistence type="predicted"/>
<gene>
    <name evidence="3" type="ORF">GCM10022240_12950</name>
</gene>
<dbReference type="Pfam" id="PF01636">
    <property type="entry name" value="APH"/>
    <property type="match status" value="1"/>
</dbReference>
<dbReference type="RefSeq" id="WP_344781750.1">
    <property type="nucleotide sequence ID" value="NZ_BAABAF010000004.1"/>
</dbReference>
<comment type="caution">
    <text evidence="3">The sequence shown here is derived from an EMBL/GenBank/DDBJ whole genome shotgun (WGS) entry which is preliminary data.</text>
</comment>
<name>A0ABP7GIX2_9MICO</name>
<sequence>MARSPLTLAATVTSALPQASVVGVAALTEHAAGRYDTAVADLADGSRVVVRVATDPDAAAELVAETHALRALTSGVRSLLPFRAPVLHGQTVLDGMPAVVVSHLEGYRVDAAHVPAGPGAATSLGTAIAAVHSLPVSVARTQPLPISTPEQVRSQRSRLLDRVAGSDRVPVSLLARWSRALAEDRLWRFEPTLTLGGVGADAFLFHDIGDEPRVSALLDWHGLRVADPAEDLRWLSAAPAAADDVVDAYLAASVRTPDAALLTRARLYAELEFAKWLVHGHDEGRDDIVDDAVALLTTLADTVLGDDLLTEDGVDVEDAIALLGRVPAPQGGATSMETDAFGADDTAFFTDSVAEPTEPGEPGPDQTGPVGAGPDDDPDATAPITASDWVGRGGDADAVADADRASEAALRRWATPQ</sequence>
<protein>
    <recommendedName>
        <fullName evidence="2">Aminoglycoside phosphotransferase domain-containing protein</fullName>
    </recommendedName>
</protein>
<dbReference type="InterPro" id="IPR011009">
    <property type="entry name" value="Kinase-like_dom_sf"/>
</dbReference>
<evidence type="ECO:0000259" key="2">
    <source>
        <dbReference type="Pfam" id="PF01636"/>
    </source>
</evidence>
<dbReference type="Proteomes" id="UP001500540">
    <property type="component" value="Unassembled WGS sequence"/>
</dbReference>
<feature type="domain" description="Aminoglycoside phosphotransferase" evidence="2">
    <location>
        <begin position="29"/>
        <end position="253"/>
    </location>
</feature>
<organism evidence="3 4">
    <name type="scientific">Microbacterium kribbense</name>
    <dbReference type="NCBI Taxonomy" id="433645"/>
    <lineage>
        <taxon>Bacteria</taxon>
        <taxon>Bacillati</taxon>
        <taxon>Actinomycetota</taxon>
        <taxon>Actinomycetes</taxon>
        <taxon>Micrococcales</taxon>
        <taxon>Microbacteriaceae</taxon>
        <taxon>Microbacterium</taxon>
    </lineage>
</organism>
<dbReference type="SUPFAM" id="SSF56112">
    <property type="entry name" value="Protein kinase-like (PK-like)"/>
    <property type="match status" value="1"/>
</dbReference>
<accession>A0ABP7GIX2</accession>